<dbReference type="InterPro" id="IPR010620">
    <property type="entry name" value="SBBP_repeat"/>
</dbReference>
<dbReference type="AlphaFoldDB" id="A0A0F8Z5X0"/>
<protein>
    <recommendedName>
        <fullName evidence="2">Bulb-type lectin domain-containing protein</fullName>
    </recommendedName>
</protein>
<dbReference type="EMBL" id="LAZR01062305">
    <property type="protein sequence ID" value="KKK61794.1"/>
    <property type="molecule type" value="Genomic_DNA"/>
</dbReference>
<name>A0A0F8Z5X0_9ZZZZ</name>
<sequence>MVIVALQKSICATIKYDKKGKRKWVERFNGNANGSDRAYAIALDAHKNVYVTGYSDSGRTLTRYDFATIKYSDKGKRRWITRYDGAKHAEDRGQSVAVYKSKIVYVLGRSPGLLPSQDYALQRLNGDSDNQDWV</sequence>
<dbReference type="Pfam" id="PF06739">
    <property type="entry name" value="SBBP"/>
    <property type="match status" value="1"/>
</dbReference>
<evidence type="ECO:0000313" key="1">
    <source>
        <dbReference type="EMBL" id="KKK61794.1"/>
    </source>
</evidence>
<organism evidence="1">
    <name type="scientific">marine sediment metagenome</name>
    <dbReference type="NCBI Taxonomy" id="412755"/>
    <lineage>
        <taxon>unclassified sequences</taxon>
        <taxon>metagenomes</taxon>
        <taxon>ecological metagenomes</taxon>
    </lineage>
</organism>
<proteinExistence type="predicted"/>
<gene>
    <name evidence="1" type="ORF">LCGC14_3010750</name>
</gene>
<dbReference type="InterPro" id="IPR011043">
    <property type="entry name" value="Gal_Oxase/kelch_b-propeller"/>
</dbReference>
<dbReference type="SUPFAM" id="SSF50965">
    <property type="entry name" value="Galactose oxidase, central domain"/>
    <property type="match status" value="1"/>
</dbReference>
<accession>A0A0F8Z5X0</accession>
<reference evidence="1" key="1">
    <citation type="journal article" date="2015" name="Nature">
        <title>Complex archaea that bridge the gap between prokaryotes and eukaryotes.</title>
        <authorList>
            <person name="Spang A."/>
            <person name="Saw J.H."/>
            <person name="Jorgensen S.L."/>
            <person name="Zaremba-Niedzwiedzka K."/>
            <person name="Martijn J."/>
            <person name="Lind A.E."/>
            <person name="van Eijk R."/>
            <person name="Schleper C."/>
            <person name="Guy L."/>
            <person name="Ettema T.J."/>
        </authorList>
    </citation>
    <scope>NUCLEOTIDE SEQUENCE</scope>
</reference>
<comment type="caution">
    <text evidence="1">The sequence shown here is derived from an EMBL/GenBank/DDBJ whole genome shotgun (WGS) entry which is preliminary data.</text>
</comment>
<feature type="non-terminal residue" evidence="1">
    <location>
        <position position="134"/>
    </location>
</feature>
<evidence type="ECO:0008006" key="2">
    <source>
        <dbReference type="Google" id="ProtNLM"/>
    </source>
</evidence>